<sequence length="155" mass="16569">MRANISSGSSFESTAGFSRAVRIGDLLAVAGTAPVAADGTVAAPGDVYGQTKRCLQIIATALSAAGLGMSDVIRTRILLTDIQTWRDAAKAHRELFARFKPACTFVEVSRFIEPGWLVEVEADCVVLRNAPALEPMPLERHSFHGANGASPDRMR</sequence>
<gene>
    <name evidence="1" type="ORF">SAMN06296416_101299</name>
</gene>
<dbReference type="Pfam" id="PF01042">
    <property type="entry name" value="Ribonuc_L-PSP"/>
    <property type="match status" value="1"/>
</dbReference>
<dbReference type="InterPro" id="IPR035959">
    <property type="entry name" value="RutC-like_sf"/>
</dbReference>
<dbReference type="SUPFAM" id="SSF55298">
    <property type="entry name" value="YjgF-like"/>
    <property type="match status" value="1"/>
</dbReference>
<dbReference type="Proteomes" id="UP000219374">
    <property type="component" value="Unassembled WGS sequence"/>
</dbReference>
<dbReference type="AlphaFoldDB" id="A0A286CWF3"/>
<dbReference type="CDD" id="cd06154">
    <property type="entry name" value="YjgF_YER057c_UK114_like_6"/>
    <property type="match status" value="1"/>
</dbReference>
<organism evidence="1 2">
    <name type="scientific">Pseudoxanthomonas wuyuanensis</name>
    <dbReference type="NCBI Taxonomy" id="1073196"/>
    <lineage>
        <taxon>Bacteria</taxon>
        <taxon>Pseudomonadati</taxon>
        <taxon>Pseudomonadota</taxon>
        <taxon>Gammaproteobacteria</taxon>
        <taxon>Lysobacterales</taxon>
        <taxon>Lysobacteraceae</taxon>
        <taxon>Pseudoxanthomonas</taxon>
    </lineage>
</organism>
<proteinExistence type="predicted"/>
<dbReference type="RefSeq" id="WP_176520133.1">
    <property type="nucleotide sequence ID" value="NZ_OCND01000001.1"/>
</dbReference>
<dbReference type="Gene3D" id="3.30.1330.40">
    <property type="entry name" value="RutC-like"/>
    <property type="match status" value="1"/>
</dbReference>
<keyword evidence="2" id="KW-1185">Reference proteome</keyword>
<protein>
    <submittedName>
        <fullName evidence="1">Enamine deaminase RidA, house cleaning of reactive enamine intermediates, YjgF/YER057c/UK114 family</fullName>
    </submittedName>
</protein>
<evidence type="ECO:0000313" key="1">
    <source>
        <dbReference type="EMBL" id="SOD50740.1"/>
    </source>
</evidence>
<evidence type="ECO:0000313" key="2">
    <source>
        <dbReference type="Proteomes" id="UP000219374"/>
    </source>
</evidence>
<accession>A0A286CWF3</accession>
<reference evidence="1 2" key="1">
    <citation type="submission" date="2017-09" db="EMBL/GenBank/DDBJ databases">
        <authorList>
            <person name="Ehlers B."/>
            <person name="Leendertz F.H."/>
        </authorList>
    </citation>
    <scope>NUCLEOTIDE SEQUENCE [LARGE SCALE GENOMIC DNA]</scope>
    <source>
        <strain evidence="1 2">CGMCC 1.10978</strain>
    </source>
</reference>
<name>A0A286CWF3_9GAMM</name>
<dbReference type="EMBL" id="OCND01000001">
    <property type="protein sequence ID" value="SOD50740.1"/>
    <property type="molecule type" value="Genomic_DNA"/>
</dbReference>
<dbReference type="InterPro" id="IPR006175">
    <property type="entry name" value="YjgF/YER057c/UK114"/>
</dbReference>
<dbReference type="PANTHER" id="PTHR43857">
    <property type="entry name" value="BLR7761 PROTEIN"/>
    <property type="match status" value="1"/>
</dbReference>
<dbReference type="PANTHER" id="PTHR43857:SF1">
    <property type="entry name" value="YJGH FAMILY PROTEIN"/>
    <property type="match status" value="1"/>
</dbReference>